<protein>
    <recommendedName>
        <fullName evidence="1">Dienelactone hydrolase domain-containing protein</fullName>
    </recommendedName>
</protein>
<dbReference type="Gene3D" id="3.40.50.1820">
    <property type="entry name" value="alpha/beta hydrolase"/>
    <property type="match status" value="1"/>
</dbReference>
<dbReference type="Proteomes" id="UP000193017">
    <property type="component" value="Chromosome"/>
</dbReference>
<sequence>MRRAAVRGLAIVALTAALLGGNTWRNWARMTLGQDTPQARAALLAPAWRIVPAEAAQGAVLLSGCDGVQDNMARWAEVLYARTGRSAMILDSHGSRGLDRLESWRLVCAGQLLPGAERAGDLAVALAQSPDGGQTILGASHGGWTALEFLRLARSGLVPPGLAAWPAPPGRLLARVGQVVLLYPYCGFLNRAGTGDWTGMPPILLIAAERDSIVSTPDCLALADRLRASGARIEVVVMAGADHGFDQKDKAALSALTYDPAATGAAEAAVAAFLTKPPE</sequence>
<dbReference type="KEGG" id="pcon:B0A89_08980"/>
<dbReference type="Pfam" id="PF01738">
    <property type="entry name" value="DLH"/>
    <property type="match status" value="1"/>
</dbReference>
<organism evidence="2 3">
    <name type="scientific">Paracoccus contaminans</name>
    <dbReference type="NCBI Taxonomy" id="1945662"/>
    <lineage>
        <taxon>Bacteria</taxon>
        <taxon>Pseudomonadati</taxon>
        <taxon>Pseudomonadota</taxon>
        <taxon>Alphaproteobacteria</taxon>
        <taxon>Rhodobacterales</taxon>
        <taxon>Paracoccaceae</taxon>
        <taxon>Paracoccus</taxon>
    </lineage>
</organism>
<reference evidence="2 3" key="1">
    <citation type="submission" date="2017-03" db="EMBL/GenBank/DDBJ databases">
        <title>Genome sequence of Paracoccus contaminans isolated from a water microcosm.</title>
        <authorList>
            <person name="Aurass P."/>
            <person name="Karste S."/>
            <person name="Trost E."/>
            <person name="Glaeser S.P."/>
            <person name="Kaempfer P."/>
            <person name="Flieger A."/>
        </authorList>
    </citation>
    <scope>NUCLEOTIDE SEQUENCE [LARGE SCALE GENOMIC DNA]</scope>
    <source>
        <strain evidence="3">RKI 16-01929T\LMG 29738T\CCM 8701T\CIP 111112T</strain>
    </source>
</reference>
<dbReference type="InterPro" id="IPR002925">
    <property type="entry name" value="Dienelactn_hydro"/>
</dbReference>
<dbReference type="OrthoDB" id="3647650at2"/>
<feature type="domain" description="Dienelactone hydrolase" evidence="1">
    <location>
        <begin position="183"/>
        <end position="275"/>
    </location>
</feature>
<accession>A0A1W6CXY1</accession>
<dbReference type="AlphaFoldDB" id="A0A1W6CXY1"/>
<dbReference type="InterPro" id="IPR029058">
    <property type="entry name" value="AB_hydrolase_fold"/>
</dbReference>
<dbReference type="RefSeq" id="WP_085377854.1">
    <property type="nucleotide sequence ID" value="NZ_CP020612.1"/>
</dbReference>
<dbReference type="SUPFAM" id="SSF53474">
    <property type="entry name" value="alpha/beta-Hydrolases"/>
    <property type="match status" value="1"/>
</dbReference>
<keyword evidence="3" id="KW-1185">Reference proteome</keyword>
<evidence type="ECO:0000313" key="3">
    <source>
        <dbReference type="Proteomes" id="UP000193017"/>
    </source>
</evidence>
<dbReference type="STRING" id="1945662.B0A89_08980"/>
<proteinExistence type="predicted"/>
<evidence type="ECO:0000313" key="2">
    <source>
        <dbReference type="EMBL" id="ARJ69737.1"/>
    </source>
</evidence>
<dbReference type="EMBL" id="CP020612">
    <property type="protein sequence ID" value="ARJ69737.1"/>
    <property type="molecule type" value="Genomic_DNA"/>
</dbReference>
<evidence type="ECO:0000259" key="1">
    <source>
        <dbReference type="Pfam" id="PF01738"/>
    </source>
</evidence>
<name>A0A1W6CXY1_9RHOB</name>
<gene>
    <name evidence="2" type="ORF">B0A89_08980</name>
</gene>
<dbReference type="GO" id="GO:0016787">
    <property type="term" value="F:hydrolase activity"/>
    <property type="evidence" value="ECO:0007669"/>
    <property type="project" value="InterPro"/>
</dbReference>